<proteinExistence type="predicted"/>
<sequence>MRKVLVVGAGQSGLHLAHGLLSHDYDVTLITAKTSTEIRTGRPAVTQFTLPTVLKYEQAHHLDFWAGVAPRMEEFNVSLYSGGGPGVSLRGNFGDGQYAISVDRRVKMADWLEYFEDRGGKVVIHGVTLSDLDYFSRMFDLVVIAVGAGELGDLFDHDPNRFSGARPRVLTQAYLYDVTSDSYGDGDAGWVASTSNGGHIFLVPVLTSQGPCHSLFVVDKPGNLMDLSKPDRHPDPDEVLNQMKGVLKRCAPEYYERCKDASLVDGNSVLLQTLRPQVRKPVGTLPSGGSVLGIADVVITSDPAGGQGWNNSTRCAESYLSSILEHGDRPFDRDTLAGMFERFWEYGQHAEQFVQSIATMGESATPPEHFAEFIGAAMTYPEVADRWVQGWNDPTDYQNWLFAPDLTRAYLAEVQARNSNNG</sequence>
<evidence type="ECO:0000313" key="3">
    <source>
        <dbReference type="Proteomes" id="UP001500908"/>
    </source>
</evidence>
<dbReference type="RefSeq" id="WP_344971765.1">
    <property type="nucleotide sequence ID" value="NZ_BAABDD010000011.1"/>
</dbReference>
<dbReference type="Proteomes" id="UP001500908">
    <property type="component" value="Unassembled WGS sequence"/>
</dbReference>
<organism evidence="2 3">
    <name type="scientific">Salinactinospora qingdaonensis</name>
    <dbReference type="NCBI Taxonomy" id="702744"/>
    <lineage>
        <taxon>Bacteria</taxon>
        <taxon>Bacillati</taxon>
        <taxon>Actinomycetota</taxon>
        <taxon>Actinomycetes</taxon>
        <taxon>Streptosporangiales</taxon>
        <taxon>Nocardiopsidaceae</taxon>
        <taxon>Salinactinospora</taxon>
    </lineage>
</organism>
<accession>A0ABP7FUJ9</accession>
<reference evidence="3" key="1">
    <citation type="journal article" date="2019" name="Int. J. Syst. Evol. Microbiol.">
        <title>The Global Catalogue of Microorganisms (GCM) 10K type strain sequencing project: providing services to taxonomists for standard genome sequencing and annotation.</title>
        <authorList>
            <consortium name="The Broad Institute Genomics Platform"/>
            <consortium name="The Broad Institute Genome Sequencing Center for Infectious Disease"/>
            <person name="Wu L."/>
            <person name="Ma J."/>
        </authorList>
    </citation>
    <scope>NUCLEOTIDE SEQUENCE [LARGE SCALE GENOMIC DNA]</scope>
    <source>
        <strain evidence="3">JCM 17137</strain>
    </source>
</reference>
<dbReference type="GO" id="GO:0016874">
    <property type="term" value="F:ligase activity"/>
    <property type="evidence" value="ECO:0007669"/>
    <property type="project" value="UniProtKB-KW"/>
</dbReference>
<keyword evidence="3" id="KW-1185">Reference proteome</keyword>
<keyword evidence="2" id="KW-0436">Ligase</keyword>
<evidence type="ECO:0000259" key="1">
    <source>
        <dbReference type="Pfam" id="PF17885"/>
    </source>
</evidence>
<comment type="caution">
    <text evidence="2">The sequence shown here is derived from an EMBL/GenBank/DDBJ whole genome shotgun (WGS) entry which is preliminary data.</text>
</comment>
<dbReference type="Gene3D" id="3.50.50.60">
    <property type="entry name" value="FAD/NAD(P)-binding domain"/>
    <property type="match status" value="3"/>
</dbReference>
<name>A0ABP7FUJ9_9ACTN</name>
<dbReference type="SUPFAM" id="SSF51905">
    <property type="entry name" value="FAD/NAD(P)-binding domain"/>
    <property type="match status" value="1"/>
</dbReference>
<dbReference type="Pfam" id="PF17885">
    <property type="entry name" value="Smoa_sbd"/>
    <property type="match status" value="1"/>
</dbReference>
<dbReference type="InterPro" id="IPR036188">
    <property type="entry name" value="FAD/NAD-bd_sf"/>
</dbReference>
<dbReference type="InterPro" id="IPR041654">
    <property type="entry name" value="StyA_sbd"/>
</dbReference>
<protein>
    <submittedName>
        <fullName evidence="2">Alanine-phosphoribitol ligase</fullName>
    </submittedName>
</protein>
<gene>
    <name evidence="2" type="ORF">GCM10022402_27960</name>
</gene>
<dbReference type="EMBL" id="BAABDD010000011">
    <property type="protein sequence ID" value="GAA3746855.1"/>
    <property type="molecule type" value="Genomic_DNA"/>
</dbReference>
<feature type="domain" description="Styrene monooxygenase StyA putative substrate binding" evidence="1">
    <location>
        <begin position="147"/>
        <end position="257"/>
    </location>
</feature>
<evidence type="ECO:0000313" key="2">
    <source>
        <dbReference type="EMBL" id="GAA3746855.1"/>
    </source>
</evidence>